<sequence length="79" mass="8923">MRRFDPDEAWETLRRASQEFNVKVRELAVAVVELLARAPAPQPDGDRTIHPSGSARRAAEQLLLAFESRPDDEAGLRRL</sequence>
<dbReference type="Pfam" id="PF03861">
    <property type="entry name" value="ANTAR"/>
    <property type="match status" value="1"/>
</dbReference>
<dbReference type="PROSITE" id="PS50921">
    <property type="entry name" value="ANTAR"/>
    <property type="match status" value="1"/>
</dbReference>
<reference evidence="2" key="1">
    <citation type="submission" date="2022-06" db="EMBL/GenBank/DDBJ databases">
        <title>Amycolatopsis iheyaensis sp. nov., a new species of the genus Amycolatopsis isolated from soil in Iheya island, Japan.</title>
        <authorList>
            <person name="Ngamcharungchit C."/>
            <person name="Kanto H."/>
            <person name="Take A."/>
            <person name="Intra B."/>
            <person name="Matsumoto A."/>
            <person name="Panbangred W."/>
            <person name="Inahashi Y."/>
        </authorList>
    </citation>
    <scope>NUCLEOTIDE SEQUENCE</scope>
    <source>
        <strain evidence="2">OK19-0408</strain>
    </source>
</reference>
<feature type="domain" description="ANTAR" evidence="1">
    <location>
        <begin position="1"/>
        <end position="32"/>
    </location>
</feature>
<evidence type="ECO:0000313" key="2">
    <source>
        <dbReference type="EMBL" id="MCR6487914.1"/>
    </source>
</evidence>
<organism evidence="2 3">
    <name type="scientific">Amycolatopsis iheyensis</name>
    <dbReference type="NCBI Taxonomy" id="2945988"/>
    <lineage>
        <taxon>Bacteria</taxon>
        <taxon>Bacillati</taxon>
        <taxon>Actinomycetota</taxon>
        <taxon>Actinomycetes</taxon>
        <taxon>Pseudonocardiales</taxon>
        <taxon>Pseudonocardiaceae</taxon>
        <taxon>Amycolatopsis</taxon>
    </lineage>
</organism>
<accession>A0A9X2SMS0</accession>
<dbReference type="Proteomes" id="UP001144096">
    <property type="component" value="Unassembled WGS sequence"/>
</dbReference>
<evidence type="ECO:0000259" key="1">
    <source>
        <dbReference type="PROSITE" id="PS50921"/>
    </source>
</evidence>
<dbReference type="Gene3D" id="1.10.10.10">
    <property type="entry name" value="Winged helix-like DNA-binding domain superfamily/Winged helix DNA-binding domain"/>
    <property type="match status" value="1"/>
</dbReference>
<name>A0A9X2SMS0_9PSEU</name>
<dbReference type="AlphaFoldDB" id="A0A9X2SMS0"/>
<dbReference type="InterPro" id="IPR036388">
    <property type="entry name" value="WH-like_DNA-bd_sf"/>
</dbReference>
<keyword evidence="3" id="KW-1185">Reference proteome</keyword>
<dbReference type="GO" id="GO:0003723">
    <property type="term" value="F:RNA binding"/>
    <property type="evidence" value="ECO:0007669"/>
    <property type="project" value="InterPro"/>
</dbReference>
<gene>
    <name evidence="2" type="ORF">M8542_34330</name>
</gene>
<dbReference type="InterPro" id="IPR005561">
    <property type="entry name" value="ANTAR"/>
</dbReference>
<comment type="caution">
    <text evidence="2">The sequence shown here is derived from an EMBL/GenBank/DDBJ whole genome shotgun (WGS) entry which is preliminary data.</text>
</comment>
<protein>
    <submittedName>
        <fullName evidence="2">ANTAR domain-containing protein</fullName>
    </submittedName>
</protein>
<dbReference type="EMBL" id="JAMXQV010000022">
    <property type="protein sequence ID" value="MCR6487914.1"/>
    <property type="molecule type" value="Genomic_DNA"/>
</dbReference>
<proteinExistence type="predicted"/>
<evidence type="ECO:0000313" key="3">
    <source>
        <dbReference type="Proteomes" id="UP001144096"/>
    </source>
</evidence>